<name>A0A0K0EUD8_STRVS</name>
<evidence type="ECO:0000313" key="2">
    <source>
        <dbReference type="WBParaSite" id="SVE_0013200.1"/>
    </source>
</evidence>
<protein>
    <submittedName>
        <fullName evidence="2">TIR domain-containing protein</fullName>
    </submittedName>
</protein>
<dbReference type="WBParaSite" id="SVE_0013200.1">
    <property type="protein sequence ID" value="SVE_0013200.1"/>
    <property type="gene ID" value="SVE_0013200"/>
</dbReference>
<sequence length="532" mass="62671">MSSKIIEINDSDSLSDITKLISKTNSSNFEIHTRFDYLSSRFEIKISDIKDIRNSDILCSNICETEKISINDMKTILSNQAKINFEMNTIVSFLIEDDTEKLSDNDKVYLASKYSSFFQFIIDQFPNVNELSIFNSFDSTLYSCFILHIYEKLKSTKIKTIGSVYFDELLKYAEKFNFSNHGIFDGFPELHEIYLYVNSNKCYDNLTNINDSMKKFLDYIVKIKDVRLIIGFEWGDIDSIAYALKMLNYGKTINLNIRMEHDYDWNKYLKENNYNLTEEAIKIKDETKDLILSISEINDFKVLRILLNSLENLENIVIYVESSLPKIILDEYKSLDEAKLYLKEFFNYRSCLKNLTSARISFGKYYISQEDSNTENRKHLYNFMMECIISILPPSISEVLHLMEAEHMTLEFFEKIGLLFPSLTTISFSLCYYIPAEALFKIPSLRNIVYNGESRVNIPPWIETVMFLYIDFYYPDDVVSDTKDNEHYFNLMNNRFNISLRCLRENDIHYIAFLKNFDKWMELDNLISICIC</sequence>
<organism evidence="1 2">
    <name type="scientific">Strongyloides venezuelensis</name>
    <name type="common">Threadworm</name>
    <dbReference type="NCBI Taxonomy" id="75913"/>
    <lineage>
        <taxon>Eukaryota</taxon>
        <taxon>Metazoa</taxon>
        <taxon>Ecdysozoa</taxon>
        <taxon>Nematoda</taxon>
        <taxon>Chromadorea</taxon>
        <taxon>Rhabditida</taxon>
        <taxon>Tylenchina</taxon>
        <taxon>Panagrolaimomorpha</taxon>
        <taxon>Strongyloidoidea</taxon>
        <taxon>Strongyloididae</taxon>
        <taxon>Strongyloides</taxon>
    </lineage>
</organism>
<dbReference type="AlphaFoldDB" id="A0A0K0EUD8"/>
<accession>A0A0K0EUD8</accession>
<evidence type="ECO:0000313" key="1">
    <source>
        <dbReference type="Proteomes" id="UP000035680"/>
    </source>
</evidence>
<reference evidence="1" key="1">
    <citation type="submission" date="2014-07" db="EMBL/GenBank/DDBJ databases">
        <authorList>
            <person name="Martin A.A"/>
            <person name="De Silva N."/>
        </authorList>
    </citation>
    <scope>NUCLEOTIDE SEQUENCE</scope>
</reference>
<reference evidence="2" key="2">
    <citation type="submission" date="2015-08" db="UniProtKB">
        <authorList>
            <consortium name="WormBaseParasite"/>
        </authorList>
    </citation>
    <scope>IDENTIFICATION</scope>
</reference>
<keyword evidence="1" id="KW-1185">Reference proteome</keyword>
<dbReference type="Proteomes" id="UP000035680">
    <property type="component" value="Unassembled WGS sequence"/>
</dbReference>
<proteinExistence type="predicted"/>